<gene>
    <name evidence="6" type="ORF">GJ744_012278</name>
</gene>
<evidence type="ECO:0000256" key="3">
    <source>
        <dbReference type="ARBA" id="ARBA00022989"/>
    </source>
</evidence>
<protein>
    <submittedName>
        <fullName evidence="6">Uncharacterized protein</fullName>
    </submittedName>
</protein>
<keyword evidence="4 5" id="KW-0472">Membrane</keyword>
<dbReference type="InterPro" id="IPR045863">
    <property type="entry name" value="CorA_TM1_TM2"/>
</dbReference>
<reference evidence="6" key="1">
    <citation type="submission" date="2020-02" db="EMBL/GenBank/DDBJ databases">
        <authorList>
            <person name="Palmer J.M."/>
        </authorList>
    </citation>
    <scope>NUCLEOTIDE SEQUENCE</scope>
    <source>
        <strain evidence="6">EPUS1.4</strain>
        <tissue evidence="6">Thallus</tissue>
    </source>
</reference>
<keyword evidence="2 5" id="KW-0812">Transmembrane</keyword>
<evidence type="ECO:0000256" key="5">
    <source>
        <dbReference type="SAM" id="Phobius"/>
    </source>
</evidence>
<dbReference type="GO" id="GO:0016020">
    <property type="term" value="C:membrane"/>
    <property type="evidence" value="ECO:0007669"/>
    <property type="project" value="UniProtKB-SubCell"/>
</dbReference>
<feature type="transmembrane region" description="Helical" evidence="5">
    <location>
        <begin position="395"/>
        <end position="413"/>
    </location>
</feature>
<evidence type="ECO:0000256" key="4">
    <source>
        <dbReference type="ARBA" id="ARBA00023136"/>
    </source>
</evidence>
<dbReference type="Proteomes" id="UP000606974">
    <property type="component" value="Unassembled WGS sequence"/>
</dbReference>
<dbReference type="SUPFAM" id="SSF144083">
    <property type="entry name" value="Magnesium transport protein CorA, transmembrane region"/>
    <property type="match status" value="1"/>
</dbReference>
<dbReference type="Pfam" id="PF01544">
    <property type="entry name" value="CorA"/>
    <property type="match status" value="1"/>
</dbReference>
<keyword evidence="3 5" id="KW-1133">Transmembrane helix</keyword>
<evidence type="ECO:0000256" key="2">
    <source>
        <dbReference type="ARBA" id="ARBA00022692"/>
    </source>
</evidence>
<feature type="transmembrane region" description="Helical" evidence="5">
    <location>
        <begin position="433"/>
        <end position="456"/>
    </location>
</feature>
<comment type="subcellular location">
    <subcellularLocation>
        <location evidence="1">Membrane</location>
        <topology evidence="1">Multi-pass membrane protein</topology>
    </subcellularLocation>
</comment>
<keyword evidence="7" id="KW-1185">Reference proteome</keyword>
<proteinExistence type="predicted"/>
<evidence type="ECO:0000313" key="7">
    <source>
        <dbReference type="Proteomes" id="UP000606974"/>
    </source>
</evidence>
<sequence length="478" mass="55017">MAIPFTGKTFRDHWLDSLSFQHQPDSWNYLELHHYEGASTFIREGPLKDFELSDWLNARGLFKLPVQDGAKPHGTQRLLYIHRPPDRQAAKRCEPTIPCTKSMFIEITETLKLPAGWCHDASSKNACMVKIPRTFWPDDLTFAFYRYTARGDFALASTTDLKNGITTGVAYGNDVNHCDIPILEEMITLLKLQALNYPLIFAFHLLHRMLYHAEGFLLDVRYTLDTIAAGLQLADHEMTPFLVDTYQAGNLDRRHTLENISAGSHFVTHEMTQQLKERFRKENMLSRNAALSLMNRKIVSSTYYLTYNVFRHSELLLNSINESSIAAKDLFTMLQNTFTQLKLDRENMNTRLQTLATTLHNRIAQEDNSLSYSQAADMRRIAAASRRDSSAMKTIALLTSVFLPGTFVAAIFGMNLFEFSSQERTLVVSKSFWLYWAITVPLTLFVMVILIIWFHWSQKMEDQRKDEEEAPFGKEKVL</sequence>
<dbReference type="OrthoDB" id="5207033at2759"/>
<dbReference type="AlphaFoldDB" id="A0A8H7AF89"/>
<evidence type="ECO:0000313" key="6">
    <source>
        <dbReference type="EMBL" id="KAF7506031.1"/>
    </source>
</evidence>
<dbReference type="Gene3D" id="1.20.58.340">
    <property type="entry name" value="Magnesium transport protein CorA, transmembrane region"/>
    <property type="match status" value="1"/>
</dbReference>
<dbReference type="EMBL" id="JAACFV010000095">
    <property type="protein sequence ID" value="KAF7506031.1"/>
    <property type="molecule type" value="Genomic_DNA"/>
</dbReference>
<organism evidence="6 7">
    <name type="scientific">Endocarpon pusillum</name>
    <dbReference type="NCBI Taxonomy" id="364733"/>
    <lineage>
        <taxon>Eukaryota</taxon>
        <taxon>Fungi</taxon>
        <taxon>Dikarya</taxon>
        <taxon>Ascomycota</taxon>
        <taxon>Pezizomycotina</taxon>
        <taxon>Eurotiomycetes</taxon>
        <taxon>Chaetothyriomycetidae</taxon>
        <taxon>Verrucariales</taxon>
        <taxon>Verrucariaceae</taxon>
        <taxon>Endocarpon</taxon>
    </lineage>
</organism>
<evidence type="ECO:0000256" key="1">
    <source>
        <dbReference type="ARBA" id="ARBA00004141"/>
    </source>
</evidence>
<comment type="caution">
    <text evidence="6">The sequence shown here is derived from an EMBL/GenBank/DDBJ whole genome shotgun (WGS) entry which is preliminary data.</text>
</comment>
<name>A0A8H7AF89_9EURO</name>
<accession>A0A8H7AF89</accession>
<dbReference type="InterPro" id="IPR002523">
    <property type="entry name" value="MgTranspt_CorA/ZnTranspt_ZntB"/>
</dbReference>